<gene>
    <name evidence="2" type="ORF">LCGC14_2609150</name>
</gene>
<sequence>MQQAGEVPAVAESEEDAPIKEDNNTPTLRLFESVKAAPADADVLFS</sequence>
<name>A0A0F9AU12_9ZZZZ</name>
<feature type="non-terminal residue" evidence="2">
    <location>
        <position position="46"/>
    </location>
</feature>
<evidence type="ECO:0000256" key="1">
    <source>
        <dbReference type="SAM" id="MobiDB-lite"/>
    </source>
</evidence>
<protein>
    <submittedName>
        <fullName evidence="2">Uncharacterized protein</fullName>
    </submittedName>
</protein>
<comment type="caution">
    <text evidence="2">The sequence shown here is derived from an EMBL/GenBank/DDBJ whole genome shotgun (WGS) entry which is preliminary data.</text>
</comment>
<organism evidence="2">
    <name type="scientific">marine sediment metagenome</name>
    <dbReference type="NCBI Taxonomy" id="412755"/>
    <lineage>
        <taxon>unclassified sequences</taxon>
        <taxon>metagenomes</taxon>
        <taxon>ecological metagenomes</taxon>
    </lineage>
</organism>
<proteinExistence type="predicted"/>
<evidence type="ECO:0000313" key="2">
    <source>
        <dbReference type="EMBL" id="KKL05127.1"/>
    </source>
</evidence>
<reference evidence="2" key="1">
    <citation type="journal article" date="2015" name="Nature">
        <title>Complex archaea that bridge the gap between prokaryotes and eukaryotes.</title>
        <authorList>
            <person name="Spang A."/>
            <person name="Saw J.H."/>
            <person name="Jorgensen S.L."/>
            <person name="Zaremba-Niedzwiedzka K."/>
            <person name="Martijn J."/>
            <person name="Lind A.E."/>
            <person name="van Eijk R."/>
            <person name="Schleper C."/>
            <person name="Guy L."/>
            <person name="Ettema T.J."/>
        </authorList>
    </citation>
    <scope>NUCLEOTIDE SEQUENCE</scope>
</reference>
<dbReference type="EMBL" id="LAZR01044247">
    <property type="protein sequence ID" value="KKL05127.1"/>
    <property type="molecule type" value="Genomic_DNA"/>
</dbReference>
<accession>A0A0F9AU12</accession>
<dbReference type="AlphaFoldDB" id="A0A0F9AU12"/>
<feature type="region of interest" description="Disordered" evidence="1">
    <location>
        <begin position="1"/>
        <end position="27"/>
    </location>
</feature>